<evidence type="ECO:0000313" key="7">
    <source>
        <dbReference type="EMBL" id="GAH41991.1"/>
    </source>
</evidence>
<evidence type="ECO:0000256" key="2">
    <source>
        <dbReference type="ARBA" id="ARBA00022475"/>
    </source>
</evidence>
<feature type="transmembrane region" description="Helical" evidence="6">
    <location>
        <begin position="60"/>
        <end position="80"/>
    </location>
</feature>
<comment type="caution">
    <text evidence="7">The sequence shown here is derived from an EMBL/GenBank/DDBJ whole genome shotgun (WGS) entry which is preliminary data.</text>
</comment>
<dbReference type="GO" id="GO:0022857">
    <property type="term" value="F:transmembrane transporter activity"/>
    <property type="evidence" value="ECO:0007669"/>
    <property type="project" value="InterPro"/>
</dbReference>
<keyword evidence="3 6" id="KW-0812">Transmembrane</keyword>
<organism evidence="7">
    <name type="scientific">marine sediment metagenome</name>
    <dbReference type="NCBI Taxonomy" id="412755"/>
    <lineage>
        <taxon>unclassified sequences</taxon>
        <taxon>metagenomes</taxon>
        <taxon>ecological metagenomes</taxon>
    </lineage>
</organism>
<keyword evidence="2" id="KW-1003">Cell membrane</keyword>
<proteinExistence type="predicted"/>
<gene>
    <name evidence="7" type="ORF">S03H2_16606</name>
</gene>
<evidence type="ECO:0000256" key="6">
    <source>
        <dbReference type="SAM" id="Phobius"/>
    </source>
</evidence>
<feature type="transmembrane region" description="Helical" evidence="6">
    <location>
        <begin position="137"/>
        <end position="162"/>
    </location>
</feature>
<evidence type="ECO:0000256" key="1">
    <source>
        <dbReference type="ARBA" id="ARBA00004651"/>
    </source>
</evidence>
<feature type="transmembrane region" description="Helical" evidence="6">
    <location>
        <begin position="6"/>
        <end position="24"/>
    </location>
</feature>
<keyword evidence="5 6" id="KW-0472">Membrane</keyword>
<name>X1F8R3_9ZZZZ</name>
<evidence type="ECO:0000256" key="5">
    <source>
        <dbReference type="ARBA" id="ARBA00023136"/>
    </source>
</evidence>
<feature type="transmembrane region" description="Helical" evidence="6">
    <location>
        <begin position="92"/>
        <end position="117"/>
    </location>
</feature>
<keyword evidence="4 6" id="KW-1133">Transmembrane helix</keyword>
<evidence type="ECO:0008006" key="8">
    <source>
        <dbReference type="Google" id="ProtNLM"/>
    </source>
</evidence>
<dbReference type="InterPro" id="IPR001851">
    <property type="entry name" value="ABC_transp_permease"/>
</dbReference>
<comment type="subcellular location">
    <subcellularLocation>
        <location evidence="1">Cell membrane</location>
        <topology evidence="1">Multi-pass membrane protein</topology>
    </subcellularLocation>
</comment>
<accession>X1F8R3</accession>
<dbReference type="EMBL" id="BARU01008493">
    <property type="protein sequence ID" value="GAH41991.1"/>
    <property type="molecule type" value="Genomic_DNA"/>
</dbReference>
<feature type="transmembrane region" description="Helical" evidence="6">
    <location>
        <begin position="31"/>
        <end position="54"/>
    </location>
</feature>
<evidence type="ECO:0000256" key="3">
    <source>
        <dbReference type="ARBA" id="ARBA00022692"/>
    </source>
</evidence>
<dbReference type="Pfam" id="PF02653">
    <property type="entry name" value="BPD_transp_2"/>
    <property type="match status" value="1"/>
</dbReference>
<dbReference type="GO" id="GO:0005886">
    <property type="term" value="C:plasma membrane"/>
    <property type="evidence" value="ECO:0007669"/>
    <property type="project" value="UniProtKB-SubCell"/>
</dbReference>
<protein>
    <recommendedName>
        <fullName evidence="8">ABC transporter permease</fullName>
    </recommendedName>
</protein>
<dbReference type="PANTHER" id="PTHR43370">
    <property type="entry name" value="SUGAR ABC TRANSPORTER INTEGRAL MEMBRANE PROTEIN-RELATED"/>
    <property type="match status" value="1"/>
</dbReference>
<reference evidence="7" key="1">
    <citation type="journal article" date="2014" name="Front. Microbiol.">
        <title>High frequency of phylogenetically diverse reductive dehalogenase-homologous genes in deep subseafloor sedimentary metagenomes.</title>
        <authorList>
            <person name="Kawai M."/>
            <person name="Futagami T."/>
            <person name="Toyoda A."/>
            <person name="Takaki Y."/>
            <person name="Nishi S."/>
            <person name="Hori S."/>
            <person name="Arai W."/>
            <person name="Tsubouchi T."/>
            <person name="Morono Y."/>
            <person name="Uchiyama I."/>
            <person name="Ito T."/>
            <person name="Fujiyama A."/>
            <person name="Inagaki F."/>
            <person name="Takami H."/>
        </authorList>
    </citation>
    <scope>NUCLEOTIDE SEQUENCE</scope>
    <source>
        <strain evidence="7">Expedition CK06-06</strain>
    </source>
</reference>
<sequence length="203" mass="21788">MEFFIPLAAGGVRLASVLALASLGENLSQRAGVLGIGLEGYMNFGTIIGFATAFYTGNPWLGLLAAIAAGAILSLIHGYLSITLGVEQMVSGIGIIFLAMGLMCFTFSKVFMPLPIFPTVNCLNPVDVPLLSQIPGIGPIFFQHSPVTYIIYFLVPLFWFILYRTKFGLKIRAAGEFASGSDTMGVNVYRVRYICVLLSGVMG</sequence>
<dbReference type="PANTHER" id="PTHR43370:SF1">
    <property type="entry name" value="GUANOSINE ABC TRANSPORTER PERMEASE PROTEIN NUPQ"/>
    <property type="match status" value="1"/>
</dbReference>
<evidence type="ECO:0000256" key="4">
    <source>
        <dbReference type="ARBA" id="ARBA00022989"/>
    </source>
</evidence>
<dbReference type="AlphaFoldDB" id="X1F8R3"/>
<dbReference type="CDD" id="cd06580">
    <property type="entry name" value="TM_PBP1_transp_TpRbsC_like"/>
    <property type="match status" value="1"/>
</dbReference>
<feature type="non-terminal residue" evidence="7">
    <location>
        <position position="203"/>
    </location>
</feature>